<dbReference type="FunFam" id="2.30.180.10:FF:000019">
    <property type="entry name" value="Cell surface lipoprotein"/>
    <property type="match status" value="1"/>
</dbReference>
<dbReference type="Pfam" id="PF02469">
    <property type="entry name" value="Fasciclin"/>
    <property type="match status" value="1"/>
</dbReference>
<evidence type="ECO:0000259" key="2">
    <source>
        <dbReference type="PROSITE" id="PS50213"/>
    </source>
</evidence>
<gene>
    <name evidence="3" type="ORF">WN50_25580</name>
</gene>
<dbReference type="AlphaFoldDB" id="A0A0F5Y8X5"/>
<protein>
    <recommendedName>
        <fullName evidence="2">FAS1 domain-containing protein</fullName>
    </recommendedName>
</protein>
<dbReference type="EMBL" id="LATL02000112">
    <property type="protein sequence ID" value="KKD35401.1"/>
    <property type="molecule type" value="Genomic_DNA"/>
</dbReference>
<dbReference type="SUPFAM" id="SSF82153">
    <property type="entry name" value="FAS1 domain"/>
    <property type="match status" value="1"/>
</dbReference>
<organism evidence="3 4">
    <name type="scientific">Limnoraphis robusta CS-951</name>
    <dbReference type="NCBI Taxonomy" id="1637645"/>
    <lineage>
        <taxon>Bacteria</taxon>
        <taxon>Bacillati</taxon>
        <taxon>Cyanobacteriota</taxon>
        <taxon>Cyanophyceae</taxon>
        <taxon>Oscillatoriophycideae</taxon>
        <taxon>Oscillatoriales</taxon>
        <taxon>Sirenicapillariaceae</taxon>
        <taxon>Limnoraphis</taxon>
    </lineage>
</organism>
<feature type="region of interest" description="Disordered" evidence="1">
    <location>
        <begin position="31"/>
        <end position="52"/>
    </location>
</feature>
<proteinExistence type="predicted"/>
<dbReference type="Gene3D" id="2.30.180.10">
    <property type="entry name" value="FAS1 domain"/>
    <property type="match status" value="1"/>
</dbReference>
<dbReference type="GO" id="GO:0007155">
    <property type="term" value="P:cell adhesion"/>
    <property type="evidence" value="ECO:0007669"/>
    <property type="project" value="TreeGrafter"/>
</dbReference>
<feature type="compositionally biased region" description="Low complexity" evidence="1">
    <location>
        <begin position="41"/>
        <end position="52"/>
    </location>
</feature>
<dbReference type="PROSITE" id="PS50213">
    <property type="entry name" value="FAS1"/>
    <property type="match status" value="1"/>
</dbReference>
<name>A0A0F5Y8X5_9CYAN</name>
<dbReference type="InterPro" id="IPR036378">
    <property type="entry name" value="FAS1_dom_sf"/>
</dbReference>
<evidence type="ECO:0000313" key="3">
    <source>
        <dbReference type="EMBL" id="KKD35401.1"/>
    </source>
</evidence>
<reference evidence="3 4" key="1">
    <citation type="submission" date="2015-06" db="EMBL/GenBank/DDBJ databases">
        <title>Draft genome assembly of filamentous brackish cyanobacterium Limnoraphis robusta strain CS-951.</title>
        <authorList>
            <person name="Willis A."/>
            <person name="Parks M."/>
            <person name="Burford M.A."/>
        </authorList>
    </citation>
    <scope>NUCLEOTIDE SEQUENCE [LARGE SCALE GENOMIC DNA]</scope>
    <source>
        <strain evidence="3 4">CS-951</strain>
    </source>
</reference>
<accession>A0A0F5Y8X5</accession>
<dbReference type="PANTHER" id="PTHR10900">
    <property type="entry name" value="PERIOSTIN-RELATED"/>
    <property type="match status" value="1"/>
</dbReference>
<dbReference type="GO" id="GO:0030198">
    <property type="term" value="P:extracellular matrix organization"/>
    <property type="evidence" value="ECO:0007669"/>
    <property type="project" value="TreeGrafter"/>
</dbReference>
<dbReference type="GO" id="GO:0050839">
    <property type="term" value="F:cell adhesion molecule binding"/>
    <property type="evidence" value="ECO:0007669"/>
    <property type="project" value="TreeGrafter"/>
</dbReference>
<dbReference type="GO" id="GO:0005615">
    <property type="term" value="C:extracellular space"/>
    <property type="evidence" value="ECO:0007669"/>
    <property type="project" value="TreeGrafter"/>
</dbReference>
<dbReference type="PANTHER" id="PTHR10900:SF77">
    <property type="entry name" value="FI19380P1"/>
    <property type="match status" value="1"/>
</dbReference>
<dbReference type="RefSeq" id="WP_046281429.1">
    <property type="nucleotide sequence ID" value="NZ_LATL02000112.1"/>
</dbReference>
<dbReference type="InterPro" id="IPR000782">
    <property type="entry name" value="FAS1_domain"/>
</dbReference>
<feature type="domain" description="FAS1" evidence="2">
    <location>
        <begin position="52"/>
        <end position="182"/>
    </location>
</feature>
<comment type="caution">
    <text evidence="3">The sequence shown here is derived from an EMBL/GenBank/DDBJ whole genome shotgun (WGS) entry which is preliminary data.</text>
</comment>
<dbReference type="SMART" id="SM00554">
    <property type="entry name" value="FAS1"/>
    <property type="match status" value="1"/>
</dbReference>
<dbReference type="GO" id="GO:0031012">
    <property type="term" value="C:extracellular matrix"/>
    <property type="evidence" value="ECO:0007669"/>
    <property type="project" value="TreeGrafter"/>
</dbReference>
<sequence>MKIFDFSNRFQRATLVAIIAGTSLMAVPEITNAGGGPSREATQSQGQTQAAAGDIVETATSAGQFTILAKALQAAGLVDVLKGDGPFTVFAPTDAAFQALPAGTLEELLRPENKDKLAAILTYHVVPGRVTSTQLQSGQVKTVQGSSVTVNLDSGVMVDEAKVIKADVPASNGVIHVIDKVILPK</sequence>
<evidence type="ECO:0000256" key="1">
    <source>
        <dbReference type="SAM" id="MobiDB-lite"/>
    </source>
</evidence>
<evidence type="ECO:0000313" key="4">
    <source>
        <dbReference type="Proteomes" id="UP000033607"/>
    </source>
</evidence>
<dbReference type="InterPro" id="IPR050904">
    <property type="entry name" value="Adhesion/Biosynth-related"/>
</dbReference>
<dbReference type="Proteomes" id="UP000033607">
    <property type="component" value="Unassembled WGS sequence"/>
</dbReference>